<proteinExistence type="predicted"/>
<evidence type="ECO:0000256" key="1">
    <source>
        <dbReference type="SAM" id="Phobius"/>
    </source>
</evidence>
<name>A0AB36P3G0_9FLAO</name>
<keyword evidence="4" id="KW-1185">Reference proteome</keyword>
<dbReference type="InterPro" id="IPR007165">
    <property type="entry name" value="Phage_holin_4_2"/>
</dbReference>
<accession>A0AB36P3G0</accession>
<comment type="caution">
    <text evidence="2">The sequence shown here is derived from an EMBL/GenBank/DDBJ whole genome shotgun (WGS) entry which is preliminary data.</text>
</comment>
<dbReference type="PANTHER" id="PTHR37309:SF1">
    <property type="entry name" value="SLR0284 PROTEIN"/>
    <property type="match status" value="1"/>
</dbReference>
<organism evidence="2 5">
    <name type="scientific">Flavobacterium pectinovorum</name>
    <dbReference type="NCBI Taxonomy" id="29533"/>
    <lineage>
        <taxon>Bacteria</taxon>
        <taxon>Pseudomonadati</taxon>
        <taxon>Bacteroidota</taxon>
        <taxon>Flavobacteriia</taxon>
        <taxon>Flavobacteriales</taxon>
        <taxon>Flavobacteriaceae</taxon>
        <taxon>Flavobacterium</taxon>
    </lineage>
</organism>
<reference evidence="2 5" key="1">
    <citation type="submission" date="2016-11" db="EMBL/GenBank/DDBJ databases">
        <title>Whole genomes of Flavobacteriaceae.</title>
        <authorList>
            <person name="Stine C."/>
            <person name="Li C."/>
            <person name="Tadesse D."/>
        </authorList>
    </citation>
    <scope>NUCLEOTIDE SEQUENCE [LARGE SCALE GENOMIC DNA]</scope>
    <source>
        <strain evidence="2 5">ATCC 19366</strain>
    </source>
</reference>
<dbReference type="EMBL" id="MUHB01000007">
    <property type="protein sequence ID" value="OXB06068.1"/>
    <property type="molecule type" value="Genomic_DNA"/>
</dbReference>
<feature type="transmembrane region" description="Helical" evidence="1">
    <location>
        <begin position="33"/>
        <end position="55"/>
    </location>
</feature>
<keyword evidence="1" id="KW-0472">Membrane</keyword>
<reference evidence="3 4" key="2">
    <citation type="submission" date="2016-11" db="EMBL/GenBank/DDBJ databases">
        <authorList>
            <person name="Varghese N."/>
            <person name="Submissions S."/>
        </authorList>
    </citation>
    <scope>NUCLEOTIDE SEQUENCE [LARGE SCALE GENOMIC DNA]</scope>
    <source>
        <strain evidence="3 4">DSM 6368</strain>
    </source>
</reference>
<gene>
    <name evidence="2" type="ORF">B0A72_08685</name>
    <name evidence="3" type="ORF">SAMN05444387_3508</name>
</gene>
<dbReference type="RefSeq" id="WP_042565688.1">
    <property type="nucleotide sequence ID" value="NZ_CP130042.1"/>
</dbReference>
<sequence>MKLLLRLLVTAALVLLLANLLTGVHVASFGTAVIVAVVLGLLNLFIKPILVILTLPVTVITLGLFLLVINAIIILLCTNIVGGFAVDSFWTALIFSVILSILQSITYKILGDDKK</sequence>
<keyword evidence="1" id="KW-1133">Transmembrane helix</keyword>
<dbReference type="Proteomes" id="UP000184216">
    <property type="component" value="Unassembled WGS sequence"/>
</dbReference>
<evidence type="ECO:0000313" key="4">
    <source>
        <dbReference type="Proteomes" id="UP000184216"/>
    </source>
</evidence>
<feature type="transmembrane region" description="Helical" evidence="1">
    <location>
        <begin position="62"/>
        <end position="82"/>
    </location>
</feature>
<feature type="transmembrane region" description="Helical" evidence="1">
    <location>
        <begin position="88"/>
        <end position="110"/>
    </location>
</feature>
<protein>
    <submittedName>
        <fullName evidence="3">Membrane protein</fullName>
    </submittedName>
</protein>
<dbReference type="Pfam" id="PF04020">
    <property type="entry name" value="Phage_holin_4_2"/>
    <property type="match status" value="1"/>
</dbReference>
<evidence type="ECO:0000313" key="5">
    <source>
        <dbReference type="Proteomes" id="UP000198431"/>
    </source>
</evidence>
<dbReference type="AlphaFoldDB" id="A0AB36P3G0"/>
<dbReference type="PANTHER" id="PTHR37309">
    <property type="entry name" value="SLR0284 PROTEIN"/>
    <property type="match status" value="1"/>
</dbReference>
<evidence type="ECO:0000313" key="3">
    <source>
        <dbReference type="EMBL" id="SHM94056.1"/>
    </source>
</evidence>
<dbReference type="EMBL" id="FRBX01000005">
    <property type="protein sequence ID" value="SHM94056.1"/>
    <property type="molecule type" value="Genomic_DNA"/>
</dbReference>
<keyword evidence="1" id="KW-0812">Transmembrane</keyword>
<dbReference type="Proteomes" id="UP000198431">
    <property type="component" value="Unassembled WGS sequence"/>
</dbReference>
<evidence type="ECO:0000313" key="2">
    <source>
        <dbReference type="EMBL" id="OXB06068.1"/>
    </source>
</evidence>